<dbReference type="InterPro" id="IPR038750">
    <property type="entry name" value="YczE/YyaS-like"/>
</dbReference>
<evidence type="ECO:0000313" key="3">
    <source>
        <dbReference type="Proteomes" id="UP000005384"/>
    </source>
</evidence>
<keyword evidence="3" id="KW-1185">Reference proteome</keyword>
<protein>
    <submittedName>
        <fullName evidence="2">Uncharacterized protein</fullName>
    </submittedName>
</protein>
<dbReference type="Pfam" id="PF19700">
    <property type="entry name" value="DUF6198"/>
    <property type="match status" value="1"/>
</dbReference>
<dbReference type="HOGENOM" id="CLU_083843_1_1_9"/>
<feature type="transmembrane region" description="Helical" evidence="1">
    <location>
        <begin position="109"/>
        <end position="130"/>
    </location>
</feature>
<reference evidence="2 3" key="1">
    <citation type="submission" date="2011-08" db="EMBL/GenBank/DDBJ databases">
        <title>The Genome Sequence of Clostridium hathewayi WAL-18680.</title>
        <authorList>
            <consortium name="The Broad Institute Genome Sequencing Platform"/>
            <person name="Earl A."/>
            <person name="Ward D."/>
            <person name="Feldgarden M."/>
            <person name="Gevers D."/>
            <person name="Finegold S.M."/>
            <person name="Summanen P.H."/>
            <person name="Molitoris D.R."/>
            <person name="Song M."/>
            <person name="Daigneault M."/>
            <person name="Allen-Vercoe E."/>
            <person name="Young S.K."/>
            <person name="Zeng Q."/>
            <person name="Gargeya S."/>
            <person name="Fitzgerald M."/>
            <person name="Haas B."/>
            <person name="Abouelleil A."/>
            <person name="Alvarado L."/>
            <person name="Arachchi H.M."/>
            <person name="Berlin A."/>
            <person name="Brown A."/>
            <person name="Chapman S.B."/>
            <person name="Chen Z."/>
            <person name="Dunbar C."/>
            <person name="Freedman E."/>
            <person name="Gearin G."/>
            <person name="Gellesch M."/>
            <person name="Goldberg J."/>
            <person name="Griggs A."/>
            <person name="Gujja S."/>
            <person name="Heiman D."/>
            <person name="Howarth C."/>
            <person name="Larson L."/>
            <person name="Lui A."/>
            <person name="MacDonald P.J.P."/>
            <person name="Montmayeur A."/>
            <person name="Murphy C."/>
            <person name="Neiman D."/>
            <person name="Pearson M."/>
            <person name="Priest M."/>
            <person name="Roberts A."/>
            <person name="Saif S."/>
            <person name="Shea T."/>
            <person name="Shenoy N."/>
            <person name="Sisk P."/>
            <person name="Stolte C."/>
            <person name="Sykes S."/>
            <person name="Wortman J."/>
            <person name="Nusbaum C."/>
            <person name="Birren B."/>
        </authorList>
    </citation>
    <scope>NUCLEOTIDE SEQUENCE [LARGE SCALE GENOMIC DNA]</scope>
    <source>
        <strain evidence="2 3">WAL-18680</strain>
    </source>
</reference>
<accession>G5III4</accession>
<organism evidence="2 3">
    <name type="scientific">Hungatella hathewayi WAL-18680</name>
    <dbReference type="NCBI Taxonomy" id="742737"/>
    <lineage>
        <taxon>Bacteria</taxon>
        <taxon>Bacillati</taxon>
        <taxon>Bacillota</taxon>
        <taxon>Clostridia</taxon>
        <taxon>Lachnospirales</taxon>
        <taxon>Lachnospiraceae</taxon>
        <taxon>Hungatella</taxon>
    </lineage>
</organism>
<dbReference type="RefSeq" id="WP_006781291.1">
    <property type="nucleotide sequence ID" value="NZ_CP040506.1"/>
</dbReference>
<feature type="transmembrane region" description="Helical" evidence="1">
    <location>
        <begin position="52"/>
        <end position="72"/>
    </location>
</feature>
<name>G5III4_9FIRM</name>
<dbReference type="AlphaFoldDB" id="G5III4"/>
<comment type="caution">
    <text evidence="2">The sequence shown here is derived from an EMBL/GenBank/DDBJ whole genome shotgun (WGS) entry which is preliminary data.</text>
</comment>
<dbReference type="EMBL" id="ADLN01000092">
    <property type="protein sequence ID" value="EHI58619.1"/>
    <property type="molecule type" value="Genomic_DNA"/>
</dbReference>
<dbReference type="PANTHER" id="PTHR40078">
    <property type="entry name" value="INTEGRAL MEMBRANE PROTEIN-RELATED"/>
    <property type="match status" value="1"/>
</dbReference>
<proteinExistence type="predicted"/>
<dbReference type="Proteomes" id="UP000005384">
    <property type="component" value="Unassembled WGS sequence"/>
</dbReference>
<dbReference type="PROSITE" id="PS51257">
    <property type="entry name" value="PROKAR_LIPOPROTEIN"/>
    <property type="match status" value="1"/>
</dbReference>
<evidence type="ECO:0000256" key="1">
    <source>
        <dbReference type="SAM" id="Phobius"/>
    </source>
</evidence>
<dbReference type="OrthoDB" id="9814474at2"/>
<keyword evidence="1" id="KW-0472">Membrane</keyword>
<evidence type="ECO:0000313" key="2">
    <source>
        <dbReference type="EMBL" id="EHI58619.1"/>
    </source>
</evidence>
<dbReference type="PATRIC" id="fig|742737.3.peg.3291"/>
<feature type="transmembrane region" description="Helical" evidence="1">
    <location>
        <begin position="84"/>
        <end position="103"/>
    </location>
</feature>
<gene>
    <name evidence="2" type="ORF">HMPREF9473_03312</name>
</gene>
<sequence>MRYSKKSIVVRCIVIVMGVFLAGFGCACYMKANLGSDPVTAFIQGLGKVLHVSPGMATNVLNVSAFLILLVVGRRLIHIGTILYTLLLGIFVDASSALLTAVLGNAPGMPSRIIVLVLGTAAIGFGLGLYQAAELGIGPTDGINQTIVRVTGLPYRVERILFDAVMAAAGWLLGGTVFIGTIVGIVAVGPIMAPTITWGKKLLHEENPQRTTRGEH</sequence>
<feature type="transmembrane region" description="Helical" evidence="1">
    <location>
        <begin position="12"/>
        <end position="32"/>
    </location>
</feature>
<keyword evidence="1" id="KW-1133">Transmembrane helix</keyword>
<keyword evidence="1" id="KW-0812">Transmembrane</keyword>
<dbReference type="PANTHER" id="PTHR40078:SF1">
    <property type="entry name" value="INTEGRAL MEMBRANE PROTEIN"/>
    <property type="match status" value="1"/>
</dbReference>
<feature type="transmembrane region" description="Helical" evidence="1">
    <location>
        <begin position="164"/>
        <end position="193"/>
    </location>
</feature>